<sequence length="253" mass="27946">MDRINVGGYETVTADRKELSAWITGQCLERRTAAAPPAMVFSSNGQGIALRGRNPDFDRAMRAADVVHADGMSVVMASRLLAPQAIRERSATTDLFHDVARDAVAHGLNFYVLGGTEDQNRRAVHAMLALYPDLRIVGRRNGYFGRDEDAEVCRSIVAAGTDVLWVGLGKPLQETWSHANRGRLHGVGCIKTCGGLYSYLTGDAARAPLWMQRTGLEWLFRLAQEPNRLMRRYLVTNTVSAWRLLTQTGSRGT</sequence>
<evidence type="ECO:0000313" key="3">
    <source>
        <dbReference type="EMBL" id="MFC3145500.1"/>
    </source>
</evidence>
<dbReference type="InterPro" id="IPR004629">
    <property type="entry name" value="WecG_TagA_CpsF"/>
</dbReference>
<name>A0ABV7GVD8_9RHOB</name>
<gene>
    <name evidence="3" type="ORF">ACFOGP_22455</name>
</gene>
<dbReference type="EMBL" id="JBHRTB010000010">
    <property type="protein sequence ID" value="MFC3145500.1"/>
    <property type="molecule type" value="Genomic_DNA"/>
</dbReference>
<protein>
    <submittedName>
        <fullName evidence="3">WecB/TagA/CpsF family glycosyltransferase</fullName>
    </submittedName>
</protein>
<dbReference type="NCBIfam" id="TIGR00696">
    <property type="entry name" value="wecG_tagA_cpsF"/>
    <property type="match status" value="1"/>
</dbReference>
<comment type="caution">
    <text evidence="3">The sequence shown here is derived from an EMBL/GenBank/DDBJ whole genome shotgun (WGS) entry which is preliminary data.</text>
</comment>
<reference evidence="4" key="1">
    <citation type="journal article" date="2019" name="Int. J. Syst. Evol. Microbiol.">
        <title>The Global Catalogue of Microorganisms (GCM) 10K type strain sequencing project: providing services to taxonomists for standard genome sequencing and annotation.</title>
        <authorList>
            <consortium name="The Broad Institute Genomics Platform"/>
            <consortium name="The Broad Institute Genome Sequencing Center for Infectious Disease"/>
            <person name="Wu L."/>
            <person name="Ma J."/>
        </authorList>
    </citation>
    <scope>NUCLEOTIDE SEQUENCE [LARGE SCALE GENOMIC DNA]</scope>
    <source>
        <strain evidence="4">KCTC 52366</strain>
    </source>
</reference>
<keyword evidence="4" id="KW-1185">Reference proteome</keyword>
<keyword evidence="2" id="KW-0808">Transferase</keyword>
<organism evidence="3 4">
    <name type="scientific">Psychromarinibacter halotolerans</name>
    <dbReference type="NCBI Taxonomy" id="1775175"/>
    <lineage>
        <taxon>Bacteria</taxon>
        <taxon>Pseudomonadati</taxon>
        <taxon>Pseudomonadota</taxon>
        <taxon>Alphaproteobacteria</taxon>
        <taxon>Rhodobacterales</taxon>
        <taxon>Paracoccaceae</taxon>
        <taxon>Psychromarinibacter</taxon>
    </lineage>
</organism>
<dbReference type="Pfam" id="PF03808">
    <property type="entry name" value="Glyco_tran_WecG"/>
    <property type="match status" value="1"/>
</dbReference>
<proteinExistence type="predicted"/>
<dbReference type="RefSeq" id="WP_275632455.1">
    <property type="nucleotide sequence ID" value="NZ_JARGYD010000003.1"/>
</dbReference>
<evidence type="ECO:0000313" key="4">
    <source>
        <dbReference type="Proteomes" id="UP001595632"/>
    </source>
</evidence>
<keyword evidence="1" id="KW-0328">Glycosyltransferase</keyword>
<dbReference type="CDD" id="cd06533">
    <property type="entry name" value="Glyco_transf_WecG_TagA"/>
    <property type="match status" value="1"/>
</dbReference>
<dbReference type="PANTHER" id="PTHR34136">
    <property type="match status" value="1"/>
</dbReference>
<evidence type="ECO:0000256" key="1">
    <source>
        <dbReference type="ARBA" id="ARBA00022676"/>
    </source>
</evidence>
<dbReference type="Proteomes" id="UP001595632">
    <property type="component" value="Unassembled WGS sequence"/>
</dbReference>
<dbReference type="PANTHER" id="PTHR34136:SF1">
    <property type="entry name" value="UDP-N-ACETYL-D-MANNOSAMINURONIC ACID TRANSFERASE"/>
    <property type="match status" value="1"/>
</dbReference>
<evidence type="ECO:0000256" key="2">
    <source>
        <dbReference type="ARBA" id="ARBA00022679"/>
    </source>
</evidence>
<accession>A0ABV7GVD8</accession>